<dbReference type="Proteomes" id="UP001634154">
    <property type="component" value="Unassembled WGS sequence"/>
</dbReference>
<dbReference type="Gene3D" id="2.60.120.200">
    <property type="match status" value="1"/>
</dbReference>
<reference evidence="3" key="2">
    <citation type="submission" date="2015-12" db="EMBL/GenBank/DDBJ databases">
        <authorList>
            <person name="Shamseldin A."/>
            <person name="Moawad H."/>
            <person name="Abd El-Rahim W.M."/>
            <person name="Sadowsky M.J."/>
        </authorList>
    </citation>
    <scope>NUCLEOTIDE SEQUENCE</scope>
    <source>
        <strain evidence="3">KJ1R5</strain>
    </source>
</reference>
<name>A0A135WED3_9FLAO</name>
<comment type="caution">
    <text evidence="3">The sequence shown here is derived from an EMBL/GenBank/DDBJ whole genome shotgun (WGS) entry which is preliminary data.</text>
</comment>
<evidence type="ECO:0000313" key="4">
    <source>
        <dbReference type="EMBL" id="MFN1219676.1"/>
    </source>
</evidence>
<keyword evidence="1" id="KW-0732">Signal</keyword>
<sequence length="437" mass="47483">MNNIKKYLSLVTGVAFAAISITSCVQKDEWETPPIKCENKFPQSNMTMADFKAQAPASGYIYIGTDQIFDGYVVSSDENGNFYKTISFQDKPENPTAGLQIEVDRASNYADFPVGAHIRINAKGLRLGTDRGSVKIGSVDPVFAIGRVPGSLVSRYIAGVCNGNGLEIATLKPTELATLKIAQDEKYINTLVKVPNVQFSAGELGKKYIDYVAGAGVDSDRGIVDQAGNATVIRNSGFSTFGSTLIPEGKGDLTFVVSRYNSSWQMLIRNLKDVNFTGKRFFFEGFDGNLADNWDAVSVTGAQVWNIQQFGNPKPCVVMNGFAGTNQVNEDWLISKPISLNGFTSAVLSFETDVRYAGNVLEVFVTDTYTGDPTTTTWTPLSAIMDPNNTAFNTWTNSGDISLNAFVNKNVRIAFKYTSTTSAAATWELDNVKVVGN</sequence>
<protein>
    <submittedName>
        <fullName evidence="4">DUF5689 domain-containing protein</fullName>
    </submittedName>
</protein>
<evidence type="ECO:0000256" key="1">
    <source>
        <dbReference type="SAM" id="SignalP"/>
    </source>
</evidence>
<feature type="chain" id="PRO_5007467846" evidence="1">
    <location>
        <begin position="18"/>
        <end position="437"/>
    </location>
</feature>
<evidence type="ECO:0000313" key="5">
    <source>
        <dbReference type="Proteomes" id="UP000070513"/>
    </source>
</evidence>
<dbReference type="RefSeq" id="WP_062651308.1">
    <property type="nucleotide sequence ID" value="NZ_JBJXVJ010000005.1"/>
</dbReference>
<dbReference type="NCBIfam" id="NF038128">
    <property type="entry name" value="choice_anch_J"/>
    <property type="match status" value="1"/>
</dbReference>
<dbReference type="InterPro" id="IPR043744">
    <property type="entry name" value="DUF5689"/>
</dbReference>
<dbReference type="Pfam" id="PF18942">
    <property type="entry name" value="DUF5689"/>
    <property type="match status" value="1"/>
</dbReference>
<dbReference type="EMBL" id="LPUR01000011">
    <property type="protein sequence ID" value="KXH83082.1"/>
    <property type="molecule type" value="Genomic_DNA"/>
</dbReference>
<dbReference type="PROSITE" id="PS51257">
    <property type="entry name" value="PROKAR_LIPOPROTEIN"/>
    <property type="match status" value="1"/>
</dbReference>
<reference evidence="3 5" key="3">
    <citation type="journal article" date="2016" name="Genome Announc.">
        <title>Draft Genome Sequence of a Biocontrol Rhizobacterium, Chryseobacterium kwangjuense Strain KJ1R5, Isolated from Pepper (Capsicum annuum).</title>
        <authorList>
            <person name="Jeong J.J."/>
            <person name="Park H."/>
            <person name="Park B.H."/>
            <person name="Mannaa M."/>
            <person name="Sang M.K."/>
            <person name="Choi I.G."/>
            <person name="Kim K.D."/>
        </authorList>
    </citation>
    <scope>NUCLEOTIDE SEQUENCE [LARGE SCALE GENOMIC DNA]</scope>
    <source>
        <strain evidence="3 5">KJ1R5</strain>
    </source>
</reference>
<dbReference type="OrthoDB" id="1492759at2"/>
<feature type="signal peptide" evidence="1">
    <location>
        <begin position="1"/>
        <end position="17"/>
    </location>
</feature>
<evidence type="ECO:0000259" key="2">
    <source>
        <dbReference type="Pfam" id="PF18942"/>
    </source>
</evidence>
<keyword evidence="6" id="KW-1185">Reference proteome</keyword>
<organism evidence="3 5">
    <name type="scientific">Chryseobacterium kwangjuense</name>
    <dbReference type="NCBI Taxonomy" id="267125"/>
    <lineage>
        <taxon>Bacteria</taxon>
        <taxon>Pseudomonadati</taxon>
        <taxon>Bacteroidota</taxon>
        <taxon>Flavobacteriia</taxon>
        <taxon>Flavobacteriales</taxon>
        <taxon>Weeksellaceae</taxon>
        <taxon>Chryseobacterium group</taxon>
        <taxon>Chryseobacterium</taxon>
    </lineage>
</organism>
<accession>A0A135WED3</accession>
<reference evidence="4 6" key="4">
    <citation type="submission" date="2024-12" db="EMBL/GenBank/DDBJ databases">
        <title>Draft genome sequence of Chryseobacterium kwangjuense AG447.</title>
        <authorList>
            <person name="Cheptsov V.S."/>
            <person name="Belov A."/>
            <person name="Zavarzina A.G."/>
        </authorList>
    </citation>
    <scope>NUCLEOTIDE SEQUENCE [LARGE SCALE GENOMIC DNA]</scope>
    <source>
        <strain evidence="4 6">AG447</strain>
    </source>
</reference>
<dbReference type="EMBL" id="JBJXVJ010000005">
    <property type="protein sequence ID" value="MFN1219676.1"/>
    <property type="molecule type" value="Genomic_DNA"/>
</dbReference>
<feature type="domain" description="DUF5689" evidence="2">
    <location>
        <begin position="44"/>
        <end position="274"/>
    </location>
</feature>
<evidence type="ECO:0000313" key="3">
    <source>
        <dbReference type="EMBL" id="KXH83082.1"/>
    </source>
</evidence>
<gene>
    <name evidence="4" type="ORF">ACKW6Q_22125</name>
    <name evidence="3" type="ORF">AU378_11660</name>
</gene>
<reference evidence="5" key="1">
    <citation type="submission" date="2015-12" db="EMBL/GenBank/DDBJ databases">
        <title>Genome sequence of a biocontrol rhizobacterium Chryseobacterium kwangjuense strain KJ1R5 isolated from pepper (Capsicum annuum L.).</title>
        <authorList>
            <person name="Jeong J.-J."/>
            <person name="Park H."/>
            <person name="Mannaa M."/>
            <person name="Sang M.K."/>
            <person name="Choi I.-G."/>
            <person name="Kim K.D."/>
        </authorList>
    </citation>
    <scope>NUCLEOTIDE SEQUENCE [LARGE SCALE GENOMIC DNA]</scope>
    <source>
        <strain evidence="5">KJ1R5</strain>
    </source>
</reference>
<dbReference type="Proteomes" id="UP000070513">
    <property type="component" value="Unassembled WGS sequence"/>
</dbReference>
<evidence type="ECO:0000313" key="6">
    <source>
        <dbReference type="Proteomes" id="UP001634154"/>
    </source>
</evidence>
<proteinExistence type="predicted"/>
<dbReference type="AlphaFoldDB" id="A0A135WED3"/>